<dbReference type="OrthoDB" id="5120903at2"/>
<name>A0A1H1RJR2_9MICO</name>
<dbReference type="Proteomes" id="UP000199649">
    <property type="component" value="Chromosome I"/>
</dbReference>
<accession>A0A1H1RJR2</accession>
<proteinExistence type="predicted"/>
<dbReference type="RefSeq" id="WP_092666994.1">
    <property type="nucleotide sequence ID" value="NZ_LT629734.1"/>
</dbReference>
<dbReference type="EMBL" id="LT629734">
    <property type="protein sequence ID" value="SDS35981.1"/>
    <property type="molecule type" value="Genomic_DNA"/>
</dbReference>
<organism evidence="1 2">
    <name type="scientific">Agrococcus carbonis</name>
    <dbReference type="NCBI Taxonomy" id="684552"/>
    <lineage>
        <taxon>Bacteria</taxon>
        <taxon>Bacillati</taxon>
        <taxon>Actinomycetota</taxon>
        <taxon>Actinomycetes</taxon>
        <taxon>Micrococcales</taxon>
        <taxon>Microbacteriaceae</taxon>
        <taxon>Agrococcus</taxon>
    </lineage>
</organism>
<protein>
    <submittedName>
        <fullName evidence="1">Uncharacterized protein</fullName>
    </submittedName>
</protein>
<dbReference type="STRING" id="684552.SAMN04489719_2140"/>
<reference evidence="2" key="1">
    <citation type="submission" date="2016-10" db="EMBL/GenBank/DDBJ databases">
        <authorList>
            <person name="Varghese N."/>
            <person name="Submissions S."/>
        </authorList>
    </citation>
    <scope>NUCLEOTIDE SEQUENCE [LARGE SCALE GENOMIC DNA]</scope>
    <source>
        <strain evidence="2">DSM 22965</strain>
    </source>
</reference>
<keyword evidence="2" id="KW-1185">Reference proteome</keyword>
<sequence length="80" mass="9134">MLHEPPKRVYGHADIAAILADLQSTVTTHHELRDWAAQTDVPIERVVANPDLTYVRLDARDVDRSPIVLILLEQVWERAI</sequence>
<evidence type="ECO:0000313" key="2">
    <source>
        <dbReference type="Proteomes" id="UP000199649"/>
    </source>
</evidence>
<evidence type="ECO:0000313" key="1">
    <source>
        <dbReference type="EMBL" id="SDS35981.1"/>
    </source>
</evidence>
<dbReference type="AlphaFoldDB" id="A0A1H1RJR2"/>
<gene>
    <name evidence="1" type="ORF">SAMN04489719_2140</name>
</gene>